<feature type="region of interest" description="Disordered" evidence="6">
    <location>
        <begin position="594"/>
        <end position="630"/>
    </location>
</feature>
<feature type="region of interest" description="Disordered" evidence="6">
    <location>
        <begin position="450"/>
        <end position="474"/>
    </location>
</feature>
<keyword evidence="4" id="KW-0804">Transcription</keyword>
<dbReference type="Gene3D" id="4.10.280.10">
    <property type="entry name" value="Helix-loop-helix DNA-binding domain"/>
    <property type="match status" value="1"/>
</dbReference>
<dbReference type="GO" id="GO:0046983">
    <property type="term" value="F:protein dimerization activity"/>
    <property type="evidence" value="ECO:0007669"/>
    <property type="project" value="InterPro"/>
</dbReference>
<dbReference type="CDD" id="cd11405">
    <property type="entry name" value="bHLHzip_MLXIP_like"/>
    <property type="match status" value="1"/>
</dbReference>
<keyword evidence="2" id="KW-0805">Transcription regulation</keyword>
<dbReference type="OrthoDB" id="5344169at2759"/>
<dbReference type="InterPro" id="IPR011598">
    <property type="entry name" value="bHLH_dom"/>
</dbReference>
<feature type="compositionally biased region" description="Basic and acidic residues" evidence="6">
    <location>
        <begin position="164"/>
        <end position="181"/>
    </location>
</feature>
<keyword evidence="3" id="KW-0238">DNA-binding</keyword>
<comment type="subcellular location">
    <subcellularLocation>
        <location evidence="1">Nucleus</location>
    </subcellularLocation>
</comment>
<dbReference type="InterPro" id="IPR052207">
    <property type="entry name" value="Max-like/E-box_TFs"/>
</dbReference>
<dbReference type="SUPFAM" id="SSF47459">
    <property type="entry name" value="HLH, helix-loop-helix DNA-binding domain"/>
    <property type="match status" value="1"/>
</dbReference>
<reference evidence="8" key="1">
    <citation type="journal article" date="2020" name="Nat. Commun.">
        <title>Large-scale genome sequencing of mycorrhizal fungi provides insights into the early evolution of symbiotic traits.</title>
        <authorList>
            <person name="Miyauchi S."/>
            <person name="Kiss E."/>
            <person name="Kuo A."/>
            <person name="Drula E."/>
            <person name="Kohler A."/>
            <person name="Sanchez-Garcia M."/>
            <person name="Morin E."/>
            <person name="Andreopoulos B."/>
            <person name="Barry K.W."/>
            <person name="Bonito G."/>
            <person name="Buee M."/>
            <person name="Carver A."/>
            <person name="Chen C."/>
            <person name="Cichocki N."/>
            <person name="Clum A."/>
            <person name="Culley D."/>
            <person name="Crous P.W."/>
            <person name="Fauchery L."/>
            <person name="Girlanda M."/>
            <person name="Hayes R.D."/>
            <person name="Keri Z."/>
            <person name="LaButti K."/>
            <person name="Lipzen A."/>
            <person name="Lombard V."/>
            <person name="Magnuson J."/>
            <person name="Maillard F."/>
            <person name="Murat C."/>
            <person name="Nolan M."/>
            <person name="Ohm R.A."/>
            <person name="Pangilinan J."/>
            <person name="Pereira M.F."/>
            <person name="Perotto S."/>
            <person name="Peter M."/>
            <person name="Pfister S."/>
            <person name="Riley R."/>
            <person name="Sitrit Y."/>
            <person name="Stielow J.B."/>
            <person name="Szollosi G."/>
            <person name="Zifcakova L."/>
            <person name="Stursova M."/>
            <person name="Spatafora J.W."/>
            <person name="Tedersoo L."/>
            <person name="Vaario L.M."/>
            <person name="Yamada A."/>
            <person name="Yan M."/>
            <person name="Wang P."/>
            <person name="Xu J."/>
            <person name="Bruns T."/>
            <person name="Baldrian P."/>
            <person name="Vilgalys R."/>
            <person name="Dunand C."/>
            <person name="Henrissat B."/>
            <person name="Grigoriev I.V."/>
            <person name="Hibbett D."/>
            <person name="Nagy L.G."/>
            <person name="Martin F.M."/>
        </authorList>
    </citation>
    <scope>NUCLEOTIDE SEQUENCE</scope>
    <source>
        <strain evidence="8">UP504</strain>
    </source>
</reference>
<dbReference type="SMART" id="SM00353">
    <property type="entry name" value="HLH"/>
    <property type="match status" value="1"/>
</dbReference>
<evidence type="ECO:0000313" key="9">
    <source>
        <dbReference type="Proteomes" id="UP000886523"/>
    </source>
</evidence>
<accession>A0A9P6B880</accession>
<organism evidence="8 9">
    <name type="scientific">Hydnum rufescens UP504</name>
    <dbReference type="NCBI Taxonomy" id="1448309"/>
    <lineage>
        <taxon>Eukaryota</taxon>
        <taxon>Fungi</taxon>
        <taxon>Dikarya</taxon>
        <taxon>Basidiomycota</taxon>
        <taxon>Agaricomycotina</taxon>
        <taxon>Agaricomycetes</taxon>
        <taxon>Cantharellales</taxon>
        <taxon>Hydnaceae</taxon>
        <taxon>Hydnum</taxon>
    </lineage>
</organism>
<evidence type="ECO:0000259" key="7">
    <source>
        <dbReference type="PROSITE" id="PS50888"/>
    </source>
</evidence>
<proteinExistence type="predicted"/>
<evidence type="ECO:0000256" key="2">
    <source>
        <dbReference type="ARBA" id="ARBA00023015"/>
    </source>
</evidence>
<dbReference type="Pfam" id="PF00010">
    <property type="entry name" value="HLH"/>
    <property type="match status" value="1"/>
</dbReference>
<protein>
    <recommendedName>
        <fullName evidence="7">BHLH domain-containing protein</fullName>
    </recommendedName>
</protein>
<feature type="domain" description="BHLH" evidence="7">
    <location>
        <begin position="461"/>
        <end position="543"/>
    </location>
</feature>
<evidence type="ECO:0000256" key="1">
    <source>
        <dbReference type="ARBA" id="ARBA00004123"/>
    </source>
</evidence>
<dbReference type="GO" id="GO:0000978">
    <property type="term" value="F:RNA polymerase II cis-regulatory region sequence-specific DNA binding"/>
    <property type="evidence" value="ECO:0007669"/>
    <property type="project" value="TreeGrafter"/>
</dbReference>
<feature type="compositionally biased region" description="Polar residues" evidence="6">
    <location>
        <begin position="231"/>
        <end position="252"/>
    </location>
</feature>
<dbReference type="AlphaFoldDB" id="A0A9P6B880"/>
<gene>
    <name evidence="8" type="ORF">BS47DRAFT_1482041</name>
</gene>
<dbReference type="InterPro" id="IPR036638">
    <property type="entry name" value="HLH_DNA-bd_sf"/>
</dbReference>
<dbReference type="PANTHER" id="PTHR15741">
    <property type="entry name" value="BASIC HELIX-LOOP-HELIX ZIP TRANSCRIPTION FACTOR"/>
    <property type="match status" value="1"/>
</dbReference>
<evidence type="ECO:0000256" key="4">
    <source>
        <dbReference type="ARBA" id="ARBA00023163"/>
    </source>
</evidence>
<feature type="region of interest" description="Disordered" evidence="6">
    <location>
        <begin position="130"/>
        <end position="292"/>
    </location>
</feature>
<feature type="compositionally biased region" description="Low complexity" evidence="6">
    <location>
        <begin position="136"/>
        <end position="146"/>
    </location>
</feature>
<evidence type="ECO:0000313" key="8">
    <source>
        <dbReference type="EMBL" id="KAF9519329.1"/>
    </source>
</evidence>
<keyword evidence="5" id="KW-0539">Nucleus</keyword>
<dbReference type="Proteomes" id="UP000886523">
    <property type="component" value="Unassembled WGS sequence"/>
</dbReference>
<feature type="region of interest" description="Disordered" evidence="6">
    <location>
        <begin position="305"/>
        <end position="416"/>
    </location>
</feature>
<sequence length="630" mass="66632">MQNQLLQQQIELISGGNNGHSFDPSSVKDFTFPGLLSPSGTDVPSTPHSNFVSPTILQQTTPTYTNSNDINKAYYSLVSQAMSSRAHAHQAMTAPASMVFHNTGLHTPGLEYFSPLTSPALGPVMYSQEFDRNHSSSESQQGPSQSTKYPPTPVSVSGGTQGEAECRVKLKRRSSVDEPTTRKRNSPLTLAMNKRTQSGRGTSFSRTARSRASTVYSPVLLPSSSSPPSSAQPDNAQNDNGHQLSQPQSTPSPVDLSMPPPAPPQFQPHTHPQNSSKSQLSPGLRSPFLAPVTPGSLMNIGHLSTHATGLVPPDPSPVPNGGDPSLDAATATPTRPGQRDMNLGTTSPASPRPTLTRRNTGKGKGGAAPRAKSSSSSATSTPYLAPVGGASGSSNGSSNSQNNSSARHAASPGLKPILPGGLSAEAVTHLSLKSNYQNILEGRGLDLGLTIPPEGTAGPQVRKTSHKAAEQKRRDSLKAGFDDLRLLLPPITYDPDGDPGEIIPGSNPPRGPARVLPGAEDHPNRSVSKLALLRNSNEYIVKLKRRIGRRDEVLEKMRQELRALRLELKVLPEAKERLGVALVDLDEDIDAIEKDGEEEKAGKLAARPTERALASKLASETGGKSVDTGA</sequence>
<feature type="compositionally biased region" description="Low complexity" evidence="6">
    <location>
        <begin position="198"/>
        <end position="229"/>
    </location>
</feature>
<feature type="compositionally biased region" description="Low complexity" evidence="6">
    <location>
        <begin position="367"/>
        <end position="381"/>
    </location>
</feature>
<name>A0A9P6B880_9AGAM</name>
<dbReference type="PROSITE" id="PS50888">
    <property type="entry name" value="BHLH"/>
    <property type="match status" value="1"/>
</dbReference>
<evidence type="ECO:0000256" key="5">
    <source>
        <dbReference type="ARBA" id="ARBA00023242"/>
    </source>
</evidence>
<dbReference type="GO" id="GO:0000981">
    <property type="term" value="F:DNA-binding transcription factor activity, RNA polymerase II-specific"/>
    <property type="evidence" value="ECO:0007669"/>
    <property type="project" value="TreeGrafter"/>
</dbReference>
<feature type="compositionally biased region" description="Low complexity" evidence="6">
    <location>
        <begin position="392"/>
        <end position="411"/>
    </location>
</feature>
<dbReference type="GO" id="GO:0005634">
    <property type="term" value="C:nucleus"/>
    <property type="evidence" value="ECO:0007669"/>
    <property type="project" value="UniProtKB-SubCell"/>
</dbReference>
<evidence type="ECO:0000256" key="3">
    <source>
        <dbReference type="ARBA" id="ARBA00023125"/>
    </source>
</evidence>
<comment type="caution">
    <text evidence="8">The sequence shown here is derived from an EMBL/GenBank/DDBJ whole genome shotgun (WGS) entry which is preliminary data.</text>
</comment>
<dbReference type="PANTHER" id="PTHR15741:SF38">
    <property type="entry name" value="BHLH DOMAIN-CONTAINING PROTEIN"/>
    <property type="match status" value="1"/>
</dbReference>
<dbReference type="EMBL" id="MU128918">
    <property type="protein sequence ID" value="KAF9519329.1"/>
    <property type="molecule type" value="Genomic_DNA"/>
</dbReference>
<evidence type="ECO:0000256" key="6">
    <source>
        <dbReference type="SAM" id="MobiDB-lite"/>
    </source>
</evidence>
<keyword evidence="9" id="KW-1185">Reference proteome</keyword>